<evidence type="ECO:0000256" key="1">
    <source>
        <dbReference type="ARBA" id="ARBA00009899"/>
    </source>
</evidence>
<dbReference type="FunFam" id="3.40.30.10:FF:000034">
    <property type="entry name" value="glutathione S-transferase 1"/>
    <property type="match status" value="1"/>
</dbReference>
<evidence type="ECO:0000256" key="3">
    <source>
        <dbReference type="ARBA" id="ARBA00012452"/>
    </source>
</evidence>
<comment type="similarity">
    <text evidence="1">Belongs to the GST superfamily. Theta family.</text>
</comment>
<dbReference type="SUPFAM" id="SSF52833">
    <property type="entry name" value="Thioredoxin-like"/>
    <property type="match status" value="1"/>
</dbReference>
<sequence length="223" mass="25393">MSSKPILYEMDITPGSRAVKMVARVIGLNLDIVAIDLFAGEHLTEAFIKMNPQHTVPTLNDNGNIIWESSVICTYLIDKYAKNDELYPKDLYERAKCNQRLHFSDGILYQRLRNCSMCIYAGGTEVPDKDIKNIQDAYELMETFLATDSYLVGDRLTVADLCAIGLIGSTHELYAPVTANKYPKLLNWFDRMKSLPFYDEMEAPFVIKYKNVVESIRAKNSNK</sequence>
<dbReference type="CDD" id="cd03177">
    <property type="entry name" value="GST_C_Delta_Epsilon"/>
    <property type="match status" value="1"/>
</dbReference>
<proteinExistence type="inferred from homology"/>
<dbReference type="SUPFAM" id="SSF47616">
    <property type="entry name" value="GST C-terminal domain-like"/>
    <property type="match status" value="1"/>
</dbReference>
<dbReference type="FunFam" id="1.20.1050.10:FF:000007">
    <property type="entry name" value="Glutathione S-transferase 1-1"/>
    <property type="match status" value="1"/>
</dbReference>
<dbReference type="Pfam" id="PF00043">
    <property type="entry name" value="GST_C"/>
    <property type="match status" value="1"/>
</dbReference>
<name>A0A9Q0MSW4_9DIPT</name>
<evidence type="ECO:0000256" key="4">
    <source>
        <dbReference type="ARBA" id="ARBA00022679"/>
    </source>
</evidence>
<comment type="catalytic activity">
    <reaction evidence="6">
        <text>RX + glutathione = an S-substituted glutathione + a halide anion + H(+)</text>
        <dbReference type="Rhea" id="RHEA:16437"/>
        <dbReference type="ChEBI" id="CHEBI:15378"/>
        <dbReference type="ChEBI" id="CHEBI:16042"/>
        <dbReference type="ChEBI" id="CHEBI:17792"/>
        <dbReference type="ChEBI" id="CHEBI:57925"/>
        <dbReference type="ChEBI" id="CHEBI:90779"/>
        <dbReference type="EC" id="2.5.1.18"/>
    </reaction>
</comment>
<dbReference type="OrthoDB" id="2309723at2759"/>
<dbReference type="EC" id="2.5.1.18" evidence="3"/>
<evidence type="ECO:0000259" key="8">
    <source>
        <dbReference type="PROSITE" id="PS50405"/>
    </source>
</evidence>
<evidence type="ECO:0000256" key="2">
    <source>
        <dbReference type="ARBA" id="ARBA00011738"/>
    </source>
</evidence>
<gene>
    <name evidence="9" type="primary">GST1_11</name>
    <name evidence="9" type="ORF">Bhyg_14323</name>
</gene>
<dbReference type="SFLD" id="SFLDS00019">
    <property type="entry name" value="Glutathione_Transferase_(cytos"/>
    <property type="match status" value="1"/>
</dbReference>
<dbReference type="CDD" id="cd03045">
    <property type="entry name" value="GST_N_Delta_Epsilon"/>
    <property type="match status" value="1"/>
</dbReference>
<reference evidence="9" key="1">
    <citation type="submission" date="2022-07" db="EMBL/GenBank/DDBJ databases">
        <authorList>
            <person name="Trinca V."/>
            <person name="Uliana J.V.C."/>
            <person name="Torres T.T."/>
            <person name="Ward R.J."/>
            <person name="Monesi N."/>
        </authorList>
    </citation>
    <scope>NUCLEOTIDE SEQUENCE</scope>
    <source>
        <strain evidence="9">HSMRA1968</strain>
        <tissue evidence="9">Whole embryos</tissue>
    </source>
</reference>
<dbReference type="PROSITE" id="PS50404">
    <property type="entry name" value="GST_NTER"/>
    <property type="match status" value="1"/>
</dbReference>
<comment type="caution">
    <text evidence="9">The sequence shown here is derived from an EMBL/GenBank/DDBJ whole genome shotgun (WGS) entry which is preliminary data.</text>
</comment>
<dbReference type="EMBL" id="WJQU01000004">
    <property type="protein sequence ID" value="KAJ6635737.1"/>
    <property type="molecule type" value="Genomic_DNA"/>
</dbReference>
<comment type="subunit">
    <text evidence="2">Homodimer.</text>
</comment>
<feature type="domain" description="GST N-terminal" evidence="7">
    <location>
        <begin position="3"/>
        <end position="84"/>
    </location>
</feature>
<dbReference type="InterPro" id="IPR004045">
    <property type="entry name" value="Glutathione_S-Trfase_N"/>
</dbReference>
<dbReference type="GO" id="GO:0004364">
    <property type="term" value="F:glutathione transferase activity"/>
    <property type="evidence" value="ECO:0007669"/>
    <property type="project" value="UniProtKB-EC"/>
</dbReference>
<accession>A0A9Q0MSW4</accession>
<dbReference type="Proteomes" id="UP001151699">
    <property type="component" value="Chromosome C"/>
</dbReference>
<dbReference type="GO" id="GO:0006749">
    <property type="term" value="P:glutathione metabolic process"/>
    <property type="evidence" value="ECO:0007669"/>
    <property type="project" value="TreeGrafter"/>
</dbReference>
<evidence type="ECO:0000256" key="6">
    <source>
        <dbReference type="ARBA" id="ARBA00047960"/>
    </source>
</evidence>
<organism evidence="9 10">
    <name type="scientific">Pseudolycoriella hygida</name>
    <dbReference type="NCBI Taxonomy" id="35572"/>
    <lineage>
        <taxon>Eukaryota</taxon>
        <taxon>Metazoa</taxon>
        <taxon>Ecdysozoa</taxon>
        <taxon>Arthropoda</taxon>
        <taxon>Hexapoda</taxon>
        <taxon>Insecta</taxon>
        <taxon>Pterygota</taxon>
        <taxon>Neoptera</taxon>
        <taxon>Endopterygota</taxon>
        <taxon>Diptera</taxon>
        <taxon>Nematocera</taxon>
        <taxon>Sciaroidea</taxon>
        <taxon>Sciaridae</taxon>
        <taxon>Pseudolycoriella</taxon>
    </lineage>
</organism>
<dbReference type="Gene3D" id="1.20.1050.10">
    <property type="match status" value="1"/>
</dbReference>
<dbReference type="InterPro" id="IPR010987">
    <property type="entry name" value="Glutathione-S-Trfase_C-like"/>
</dbReference>
<feature type="domain" description="GST C-terminal" evidence="8">
    <location>
        <begin position="90"/>
        <end position="215"/>
    </location>
</feature>
<keyword evidence="4" id="KW-0808">Transferase</keyword>
<evidence type="ECO:0000259" key="7">
    <source>
        <dbReference type="PROSITE" id="PS50404"/>
    </source>
</evidence>
<dbReference type="PROSITE" id="PS50405">
    <property type="entry name" value="GST_CTER"/>
    <property type="match status" value="1"/>
</dbReference>
<dbReference type="SFLD" id="SFLDG00358">
    <property type="entry name" value="Main_(cytGST)"/>
    <property type="match status" value="1"/>
</dbReference>
<keyword evidence="10" id="KW-1185">Reference proteome</keyword>
<dbReference type="Gene3D" id="3.40.30.10">
    <property type="entry name" value="Glutaredoxin"/>
    <property type="match status" value="1"/>
</dbReference>
<dbReference type="Pfam" id="PF13417">
    <property type="entry name" value="GST_N_3"/>
    <property type="match status" value="1"/>
</dbReference>
<dbReference type="PANTHER" id="PTHR43969:SF9">
    <property type="entry name" value="GLUTATHIONE S TRANSFERASE D10, ISOFORM A-RELATED"/>
    <property type="match status" value="1"/>
</dbReference>
<evidence type="ECO:0000313" key="10">
    <source>
        <dbReference type="Proteomes" id="UP001151699"/>
    </source>
</evidence>
<dbReference type="InterPro" id="IPR040079">
    <property type="entry name" value="Glutathione_S-Trfase"/>
</dbReference>
<protein>
    <recommendedName>
        <fullName evidence="3">glutathione transferase</fullName>
        <ecNumber evidence="3">2.5.1.18</ecNumber>
    </recommendedName>
    <alternativeName>
        <fullName evidence="5">GST class-theta</fullName>
    </alternativeName>
</protein>
<dbReference type="InterPro" id="IPR036282">
    <property type="entry name" value="Glutathione-S-Trfase_C_sf"/>
</dbReference>
<dbReference type="InterPro" id="IPR036249">
    <property type="entry name" value="Thioredoxin-like_sf"/>
</dbReference>
<evidence type="ECO:0000313" key="9">
    <source>
        <dbReference type="EMBL" id="KAJ6635737.1"/>
    </source>
</evidence>
<dbReference type="InterPro" id="IPR004046">
    <property type="entry name" value="GST_C"/>
</dbReference>
<dbReference type="AlphaFoldDB" id="A0A9Q0MSW4"/>
<evidence type="ECO:0000256" key="5">
    <source>
        <dbReference type="ARBA" id="ARBA00041523"/>
    </source>
</evidence>
<dbReference type="PANTHER" id="PTHR43969">
    <property type="entry name" value="GLUTATHIONE S TRANSFERASE D10, ISOFORM A-RELATED"/>
    <property type="match status" value="1"/>
</dbReference>